<reference evidence="2" key="1">
    <citation type="journal article" date="2020" name="Stud. Mycol.">
        <title>101 Dothideomycetes genomes: a test case for predicting lifestyles and emergence of pathogens.</title>
        <authorList>
            <person name="Haridas S."/>
            <person name="Albert R."/>
            <person name="Binder M."/>
            <person name="Bloem J."/>
            <person name="Labutti K."/>
            <person name="Salamov A."/>
            <person name="Andreopoulos B."/>
            <person name="Baker S."/>
            <person name="Barry K."/>
            <person name="Bills G."/>
            <person name="Bluhm B."/>
            <person name="Cannon C."/>
            <person name="Castanera R."/>
            <person name="Culley D."/>
            <person name="Daum C."/>
            <person name="Ezra D."/>
            <person name="Gonzalez J."/>
            <person name="Henrissat B."/>
            <person name="Kuo A."/>
            <person name="Liang C."/>
            <person name="Lipzen A."/>
            <person name="Lutzoni F."/>
            <person name="Magnuson J."/>
            <person name="Mondo S."/>
            <person name="Nolan M."/>
            <person name="Ohm R."/>
            <person name="Pangilinan J."/>
            <person name="Park H.-J."/>
            <person name="Ramirez L."/>
            <person name="Alfaro M."/>
            <person name="Sun H."/>
            <person name="Tritt A."/>
            <person name="Yoshinaga Y."/>
            <person name="Zwiers L.-H."/>
            <person name="Turgeon B."/>
            <person name="Goodwin S."/>
            <person name="Spatafora J."/>
            <person name="Crous P."/>
            <person name="Grigoriev I."/>
        </authorList>
    </citation>
    <scope>NUCLEOTIDE SEQUENCE</scope>
    <source>
        <strain evidence="2">CBS 110217</strain>
    </source>
</reference>
<dbReference type="Proteomes" id="UP000799777">
    <property type="component" value="Unassembled WGS sequence"/>
</dbReference>
<dbReference type="GO" id="GO:0045040">
    <property type="term" value="P:protein insertion into mitochondrial outer membrane"/>
    <property type="evidence" value="ECO:0007669"/>
    <property type="project" value="TreeGrafter"/>
</dbReference>
<feature type="region of interest" description="Disordered" evidence="1">
    <location>
        <begin position="1"/>
        <end position="41"/>
    </location>
</feature>
<dbReference type="Pfam" id="PF08219">
    <property type="entry name" value="TOM13"/>
    <property type="match status" value="1"/>
</dbReference>
<organism evidence="2 3">
    <name type="scientific">Setomelanomma holmii</name>
    <dbReference type="NCBI Taxonomy" id="210430"/>
    <lineage>
        <taxon>Eukaryota</taxon>
        <taxon>Fungi</taxon>
        <taxon>Dikarya</taxon>
        <taxon>Ascomycota</taxon>
        <taxon>Pezizomycotina</taxon>
        <taxon>Dothideomycetes</taxon>
        <taxon>Pleosporomycetidae</taxon>
        <taxon>Pleosporales</taxon>
        <taxon>Pleosporineae</taxon>
        <taxon>Phaeosphaeriaceae</taxon>
        <taxon>Setomelanomma</taxon>
    </lineage>
</organism>
<sequence length="130" mass="14219">MDDLPPSTLTESGITIPSDSENYDGNNELSSSPASSNSSPLILYKPPTLWGLVRGAAINLLLPFVNGLMLGFGELVANEVAFRLGWSGTKIFPTHRGESRRVGPGVEMRADPIERRRRNGQELDMYTSLE</sequence>
<dbReference type="PANTHER" id="PTHR28241:SF1">
    <property type="entry name" value="MITOCHONDRIAL IMPORT PROTEIN 1"/>
    <property type="match status" value="1"/>
</dbReference>
<dbReference type="AlphaFoldDB" id="A0A9P4GZ18"/>
<accession>A0A9P4GZ18</accession>
<dbReference type="GO" id="GO:0005741">
    <property type="term" value="C:mitochondrial outer membrane"/>
    <property type="evidence" value="ECO:0007669"/>
    <property type="project" value="InterPro"/>
</dbReference>
<comment type="caution">
    <text evidence="2">The sequence shown here is derived from an EMBL/GenBank/DDBJ whole genome shotgun (WGS) entry which is preliminary data.</text>
</comment>
<proteinExistence type="predicted"/>
<evidence type="ECO:0000313" key="3">
    <source>
        <dbReference type="Proteomes" id="UP000799777"/>
    </source>
</evidence>
<dbReference type="EMBL" id="ML978264">
    <property type="protein sequence ID" value="KAF2025498.1"/>
    <property type="molecule type" value="Genomic_DNA"/>
</dbReference>
<keyword evidence="3" id="KW-1185">Reference proteome</keyword>
<name>A0A9P4GZ18_9PLEO</name>
<feature type="compositionally biased region" description="Polar residues" evidence="1">
    <location>
        <begin position="7"/>
        <end position="29"/>
    </location>
</feature>
<protein>
    <submittedName>
        <fullName evidence="2">TOM13-domain-containing protein</fullName>
    </submittedName>
</protein>
<dbReference type="GO" id="GO:0070096">
    <property type="term" value="P:mitochondrial outer membrane translocase complex assembly"/>
    <property type="evidence" value="ECO:0007669"/>
    <property type="project" value="TreeGrafter"/>
</dbReference>
<feature type="compositionally biased region" description="Low complexity" evidence="1">
    <location>
        <begin position="30"/>
        <end position="40"/>
    </location>
</feature>
<dbReference type="OrthoDB" id="5529571at2759"/>
<dbReference type="PANTHER" id="PTHR28241">
    <property type="entry name" value="MITOCHONDRIAL IMPORT PROTEIN 1"/>
    <property type="match status" value="1"/>
</dbReference>
<dbReference type="InterPro" id="IPR013262">
    <property type="entry name" value="OMP_MIM1/TOM13_mt"/>
</dbReference>
<evidence type="ECO:0000256" key="1">
    <source>
        <dbReference type="SAM" id="MobiDB-lite"/>
    </source>
</evidence>
<evidence type="ECO:0000313" key="2">
    <source>
        <dbReference type="EMBL" id="KAF2025498.1"/>
    </source>
</evidence>
<gene>
    <name evidence="2" type="ORF">EK21DRAFT_76250</name>
</gene>